<gene>
    <name evidence="2" type="ORF">D7X32_12670</name>
</gene>
<evidence type="ECO:0000313" key="3">
    <source>
        <dbReference type="Proteomes" id="UP000268313"/>
    </source>
</evidence>
<evidence type="ECO:0000313" key="2">
    <source>
        <dbReference type="EMBL" id="RKH03844.1"/>
    </source>
</evidence>
<sequence>MQEGHMLMSRVSRWRMLGVLLLAGCTASADSMPASLPLPKVESCEGIGSNDKDDFCFKRDAAGQLEIAVPLGLVFQVEDNLALCKDIFKTPLFHEAVEKAGIWGTKLSLEEVRRKPARPSFYDDSNKPWESFLEEGELRGSLWKVFNAVRTWEYVDVERYAGAFQVNAVVRPVEEDSGQAEVIFFRGSCAPRKLYQFALPEMDALTRYIFIAAHELGHVLDAYSGGAPLGHQTPRGEQNATIYGSFWVECWLRLFQSQLTANPQMFSFSERERDCALSNWRKAEQGMSALRSSWNIQKVVLPEQAELPEALQGASGCLSPKEHE</sequence>
<reference evidence="3" key="1">
    <citation type="submission" date="2018-09" db="EMBL/GenBank/DDBJ databases">
        <authorList>
            <person name="Livingstone P.G."/>
            <person name="Whitworth D.E."/>
        </authorList>
    </citation>
    <scope>NUCLEOTIDE SEQUENCE [LARGE SCALE GENOMIC DNA]</scope>
    <source>
        <strain evidence="3">CA043D</strain>
    </source>
</reference>
<organism evidence="2 3">
    <name type="scientific">Corallococcus carmarthensis</name>
    <dbReference type="NCBI Taxonomy" id="2316728"/>
    <lineage>
        <taxon>Bacteria</taxon>
        <taxon>Pseudomonadati</taxon>
        <taxon>Myxococcota</taxon>
        <taxon>Myxococcia</taxon>
        <taxon>Myxococcales</taxon>
        <taxon>Cystobacterineae</taxon>
        <taxon>Myxococcaceae</taxon>
        <taxon>Corallococcus</taxon>
    </lineage>
</organism>
<evidence type="ECO:0008006" key="4">
    <source>
        <dbReference type="Google" id="ProtNLM"/>
    </source>
</evidence>
<dbReference type="EMBL" id="RAWE01000035">
    <property type="protein sequence ID" value="RKH03844.1"/>
    <property type="molecule type" value="Genomic_DNA"/>
</dbReference>
<proteinExistence type="predicted"/>
<keyword evidence="1" id="KW-0732">Signal</keyword>
<dbReference type="AlphaFoldDB" id="A0A3A8KPG2"/>
<accession>A0A3A8KPG2</accession>
<comment type="caution">
    <text evidence="2">The sequence shown here is derived from an EMBL/GenBank/DDBJ whole genome shotgun (WGS) entry which is preliminary data.</text>
</comment>
<protein>
    <recommendedName>
        <fullName evidence="4">Lipoprotein</fullName>
    </recommendedName>
</protein>
<dbReference type="Proteomes" id="UP000268313">
    <property type="component" value="Unassembled WGS sequence"/>
</dbReference>
<evidence type="ECO:0000256" key="1">
    <source>
        <dbReference type="SAM" id="SignalP"/>
    </source>
</evidence>
<name>A0A3A8KPG2_9BACT</name>
<feature type="signal peptide" evidence="1">
    <location>
        <begin position="1"/>
        <end position="29"/>
    </location>
</feature>
<feature type="chain" id="PRO_5017221387" description="Lipoprotein" evidence="1">
    <location>
        <begin position="30"/>
        <end position="324"/>
    </location>
</feature>
<keyword evidence="3" id="KW-1185">Reference proteome</keyword>